<comment type="caution">
    <text evidence="2">The sequence shown here is derived from an EMBL/GenBank/DDBJ whole genome shotgun (WGS) entry which is preliminary data.</text>
</comment>
<evidence type="ECO:0000313" key="4">
    <source>
        <dbReference type="Proteomes" id="UP000675747"/>
    </source>
</evidence>
<evidence type="ECO:0000313" key="2">
    <source>
        <dbReference type="EMBL" id="MBR0564394.1"/>
    </source>
</evidence>
<dbReference type="RefSeq" id="WP_211928226.1">
    <property type="nucleotide sequence ID" value="NZ_JAGQFT020000010.1"/>
</dbReference>
<name>A0A8J7VWT5_9GAMM</name>
<dbReference type="EMBL" id="JAGQFT010000323">
    <property type="protein sequence ID" value="MBR0564394.1"/>
    <property type="molecule type" value="Genomic_DNA"/>
</dbReference>
<protein>
    <submittedName>
        <fullName evidence="2">Uncharacterized protein</fullName>
    </submittedName>
</protein>
<keyword evidence="1" id="KW-0812">Transmembrane</keyword>
<gene>
    <name evidence="3" type="ORF">KB893_014655</name>
    <name evidence="2" type="ORF">KB893_18115</name>
</gene>
<dbReference type="Proteomes" id="UP000675747">
    <property type="component" value="Unassembled WGS sequence"/>
</dbReference>
<accession>A0A8J7VWT5</accession>
<reference evidence="3 4" key="1">
    <citation type="journal article" date="2021" name="Microbiol. Resour. Announc.">
        <title>Draft Genome Sequence of Coralloluteibacterium stylophorae LMG 29479T.</title>
        <authorList>
            <person name="Karlyshev A.V."/>
            <person name="Kudryashova E.B."/>
            <person name="Ariskina E.V."/>
            <person name="Conroy A.P."/>
            <person name="Abidueva E.Y."/>
        </authorList>
    </citation>
    <scope>NUCLEOTIDE SEQUENCE [LARGE SCALE GENOMIC DNA]</scope>
    <source>
        <strain evidence="3 4">LMG 29479</strain>
    </source>
</reference>
<feature type="transmembrane region" description="Helical" evidence="1">
    <location>
        <begin position="6"/>
        <end position="25"/>
    </location>
</feature>
<feature type="transmembrane region" description="Helical" evidence="1">
    <location>
        <begin position="32"/>
        <end position="52"/>
    </location>
</feature>
<evidence type="ECO:0000313" key="3">
    <source>
        <dbReference type="EMBL" id="MBS7458377.1"/>
    </source>
</evidence>
<dbReference type="EMBL" id="JAGQFT020000010">
    <property type="protein sequence ID" value="MBS7458377.1"/>
    <property type="molecule type" value="Genomic_DNA"/>
</dbReference>
<evidence type="ECO:0000256" key="1">
    <source>
        <dbReference type="SAM" id="Phobius"/>
    </source>
</evidence>
<dbReference type="AlphaFoldDB" id="A0A8J7VWT5"/>
<sequence length="55" mass="5748">MWSLVNLLHAGLALGAALLILGFGLRSRNLGAMLMGIGFLCALVAGSLRLYAALY</sequence>
<proteinExistence type="predicted"/>
<keyword evidence="1" id="KW-0472">Membrane</keyword>
<reference evidence="2" key="2">
    <citation type="submission" date="2021-04" db="EMBL/GenBank/DDBJ databases">
        <authorList>
            <person name="Karlyshev A.V."/>
        </authorList>
    </citation>
    <scope>NUCLEOTIDE SEQUENCE</scope>
    <source>
        <strain evidence="2">LMG 29479</strain>
    </source>
</reference>
<organism evidence="2">
    <name type="scientific">Coralloluteibacterium stylophorae</name>
    <dbReference type="NCBI Taxonomy" id="1776034"/>
    <lineage>
        <taxon>Bacteria</taxon>
        <taxon>Pseudomonadati</taxon>
        <taxon>Pseudomonadota</taxon>
        <taxon>Gammaproteobacteria</taxon>
        <taxon>Lysobacterales</taxon>
        <taxon>Lysobacteraceae</taxon>
        <taxon>Coralloluteibacterium</taxon>
    </lineage>
</organism>
<keyword evidence="1" id="KW-1133">Transmembrane helix</keyword>
<keyword evidence="4" id="KW-1185">Reference proteome</keyword>